<keyword evidence="3" id="KW-0808">Transferase</keyword>
<name>A0ABT6MXQ4_9SPHN</name>
<keyword evidence="1" id="KW-1133">Transmembrane helix</keyword>
<keyword evidence="4" id="KW-1185">Reference proteome</keyword>
<feature type="domain" description="Acyltransferase 3" evidence="2">
    <location>
        <begin position="19"/>
        <end position="311"/>
    </location>
</feature>
<organism evidence="3 4">
    <name type="scientific">Sphingomonas oryzagri</name>
    <dbReference type="NCBI Taxonomy" id="3042314"/>
    <lineage>
        <taxon>Bacteria</taxon>
        <taxon>Pseudomonadati</taxon>
        <taxon>Pseudomonadota</taxon>
        <taxon>Alphaproteobacteria</taxon>
        <taxon>Sphingomonadales</taxon>
        <taxon>Sphingomonadaceae</taxon>
        <taxon>Sphingomonas</taxon>
    </lineage>
</organism>
<evidence type="ECO:0000313" key="3">
    <source>
        <dbReference type="EMBL" id="MDH7637264.1"/>
    </source>
</evidence>
<dbReference type="InterPro" id="IPR052734">
    <property type="entry name" value="Nod_factor_acetyltransferase"/>
</dbReference>
<dbReference type="Pfam" id="PF01757">
    <property type="entry name" value="Acyl_transf_3"/>
    <property type="match status" value="1"/>
</dbReference>
<feature type="transmembrane region" description="Helical" evidence="1">
    <location>
        <begin position="181"/>
        <end position="199"/>
    </location>
</feature>
<feature type="transmembrane region" description="Helical" evidence="1">
    <location>
        <begin position="296"/>
        <end position="313"/>
    </location>
</feature>
<dbReference type="InterPro" id="IPR002656">
    <property type="entry name" value="Acyl_transf_3_dom"/>
</dbReference>
<feature type="transmembrane region" description="Helical" evidence="1">
    <location>
        <begin position="83"/>
        <end position="100"/>
    </location>
</feature>
<dbReference type="PANTHER" id="PTHR37312:SF1">
    <property type="entry name" value="MEMBRANE-BOUND ACYLTRANSFERASE YKRP-RELATED"/>
    <property type="match status" value="1"/>
</dbReference>
<evidence type="ECO:0000259" key="2">
    <source>
        <dbReference type="Pfam" id="PF01757"/>
    </source>
</evidence>
<comment type="caution">
    <text evidence="3">The sequence shown here is derived from an EMBL/GenBank/DDBJ whole genome shotgun (WGS) entry which is preliminary data.</text>
</comment>
<proteinExistence type="predicted"/>
<dbReference type="GO" id="GO:0016746">
    <property type="term" value="F:acyltransferase activity"/>
    <property type="evidence" value="ECO:0007669"/>
    <property type="project" value="UniProtKB-KW"/>
</dbReference>
<evidence type="ECO:0000313" key="4">
    <source>
        <dbReference type="Proteomes" id="UP001160625"/>
    </source>
</evidence>
<feature type="transmembrane region" description="Helical" evidence="1">
    <location>
        <begin position="264"/>
        <end position="284"/>
    </location>
</feature>
<dbReference type="RefSeq" id="WP_281042623.1">
    <property type="nucleotide sequence ID" value="NZ_JARYGZ010000001.1"/>
</dbReference>
<feature type="transmembrane region" description="Helical" evidence="1">
    <location>
        <begin position="231"/>
        <end position="252"/>
    </location>
</feature>
<feature type="transmembrane region" description="Helical" evidence="1">
    <location>
        <begin position="206"/>
        <end position="225"/>
    </location>
</feature>
<sequence>MTIATSAGTAVSAKPARVEWIDSLRGIGIVLVVIGHVTSRPWLHHYIYLFHMPLFFAISGYVFKRTDPKALVGRRVMTLLVPYAAYLVLITGFDWLFCAFDGLKPSLPLKPLIVIGKFAIGGNFLHDTLTVAWFITSLFFANLLYAALAWRLHGATTRWMTLIALAMLVLSYLTPPIRTPWAISQVPLAFFFFWAGAAYRERGTEPWWVVLPALAIAIASMAYAPDFDMKYMTYGSIWLNVPAALSVSYLLLRLARALGPVEPATRFCASIGQAALVIMFVHKLVQIHLQPFMPDWPIMLIALVLSYAIYWAATKSAFTRTWLLGQGRVPDWMPWQGKTPATAPSGR</sequence>
<reference evidence="3" key="1">
    <citation type="submission" date="2023-04" db="EMBL/GenBank/DDBJ databases">
        <title>Sphingomonas sp. MAHUQ-71 isolated from rice field.</title>
        <authorList>
            <person name="Huq M.A."/>
        </authorList>
    </citation>
    <scope>NUCLEOTIDE SEQUENCE</scope>
    <source>
        <strain evidence="3">MAHUQ-71</strain>
    </source>
</reference>
<feature type="transmembrane region" description="Helical" evidence="1">
    <location>
        <begin position="46"/>
        <end position="63"/>
    </location>
</feature>
<feature type="transmembrane region" description="Helical" evidence="1">
    <location>
        <begin position="131"/>
        <end position="150"/>
    </location>
</feature>
<evidence type="ECO:0000256" key="1">
    <source>
        <dbReference type="SAM" id="Phobius"/>
    </source>
</evidence>
<accession>A0ABT6MXQ4</accession>
<gene>
    <name evidence="3" type="ORF">QGN17_00845</name>
</gene>
<dbReference type="EMBL" id="JARYGZ010000001">
    <property type="protein sequence ID" value="MDH7637264.1"/>
    <property type="molecule type" value="Genomic_DNA"/>
</dbReference>
<keyword evidence="1" id="KW-0812">Transmembrane</keyword>
<keyword evidence="1" id="KW-0472">Membrane</keyword>
<dbReference type="PANTHER" id="PTHR37312">
    <property type="entry name" value="MEMBRANE-BOUND ACYLTRANSFERASE YKRP-RELATED"/>
    <property type="match status" value="1"/>
</dbReference>
<feature type="transmembrane region" description="Helical" evidence="1">
    <location>
        <begin position="157"/>
        <end position="175"/>
    </location>
</feature>
<protein>
    <submittedName>
        <fullName evidence="3">Acyltransferase family protein</fullName>
    </submittedName>
</protein>
<dbReference type="Proteomes" id="UP001160625">
    <property type="component" value="Unassembled WGS sequence"/>
</dbReference>
<keyword evidence="3" id="KW-0012">Acyltransferase</keyword>